<dbReference type="Gene3D" id="3.40.50.2300">
    <property type="match status" value="1"/>
</dbReference>
<dbReference type="InterPro" id="IPR015168">
    <property type="entry name" value="SsuA/THI5"/>
</dbReference>
<evidence type="ECO:0000256" key="7">
    <source>
        <dbReference type="PROSITE-ProRule" id="PRU00169"/>
    </source>
</evidence>
<dbReference type="Pfam" id="PF13426">
    <property type="entry name" value="PAS_9"/>
    <property type="match status" value="1"/>
</dbReference>
<dbReference type="InterPro" id="IPR000014">
    <property type="entry name" value="PAS"/>
</dbReference>
<evidence type="ECO:0000256" key="8">
    <source>
        <dbReference type="SAM" id="Coils"/>
    </source>
</evidence>
<dbReference type="SUPFAM" id="SSF55874">
    <property type="entry name" value="ATPase domain of HSP90 chaperone/DNA topoisomerase II/histidine kinase"/>
    <property type="match status" value="1"/>
</dbReference>
<accession>A0A1H6FCY1</accession>
<dbReference type="SUPFAM" id="SSF47384">
    <property type="entry name" value="Homodimeric domain of signal transducing histidine kinase"/>
    <property type="match status" value="1"/>
</dbReference>
<dbReference type="EMBL" id="FMSV02000367">
    <property type="protein sequence ID" value="SEH05633.1"/>
    <property type="molecule type" value="Genomic_DNA"/>
</dbReference>
<name>A0A1H6FCY1_9GAMM</name>
<dbReference type="FunFam" id="3.30.565.10:FF:000010">
    <property type="entry name" value="Sensor histidine kinase RcsC"/>
    <property type="match status" value="1"/>
</dbReference>
<dbReference type="PROSITE" id="PS50109">
    <property type="entry name" value="HIS_KIN"/>
    <property type="match status" value="1"/>
</dbReference>
<dbReference type="Proteomes" id="UP000236724">
    <property type="component" value="Unassembled WGS sequence"/>
</dbReference>
<dbReference type="OrthoDB" id="9792854at2"/>
<evidence type="ECO:0000313" key="12">
    <source>
        <dbReference type="EMBL" id="SEH05633.1"/>
    </source>
</evidence>
<dbReference type="PROSITE" id="PS50110">
    <property type="entry name" value="RESPONSE_REGULATORY"/>
    <property type="match status" value="1"/>
</dbReference>
<dbReference type="InterPro" id="IPR011006">
    <property type="entry name" value="CheY-like_superfamily"/>
</dbReference>
<dbReference type="Gene3D" id="3.30.565.10">
    <property type="entry name" value="Histidine kinase-like ATPase, C-terminal domain"/>
    <property type="match status" value="1"/>
</dbReference>
<dbReference type="InterPro" id="IPR003594">
    <property type="entry name" value="HATPase_dom"/>
</dbReference>
<dbReference type="CDD" id="cd17546">
    <property type="entry name" value="REC_hyHK_CKI1_RcsC-like"/>
    <property type="match status" value="1"/>
</dbReference>
<dbReference type="InterPro" id="IPR036097">
    <property type="entry name" value="HisK_dim/P_sf"/>
</dbReference>
<feature type="coiled-coil region" evidence="8">
    <location>
        <begin position="977"/>
        <end position="1004"/>
    </location>
</feature>
<dbReference type="Pfam" id="PF00512">
    <property type="entry name" value="HisKA"/>
    <property type="match status" value="1"/>
</dbReference>
<gene>
    <name evidence="13" type="primary">bvgS_6</name>
    <name evidence="12" type="synonym">bvgS_2</name>
    <name evidence="12" type="ORF">MBHS_01488</name>
    <name evidence="13" type="ORF">MBHS_03368</name>
</gene>
<dbReference type="PANTHER" id="PTHR43047:SF72">
    <property type="entry name" value="OSMOSENSING HISTIDINE PROTEIN KINASE SLN1"/>
    <property type="match status" value="1"/>
</dbReference>
<keyword evidence="14" id="KW-1185">Reference proteome</keyword>
<evidence type="ECO:0000256" key="4">
    <source>
        <dbReference type="ARBA" id="ARBA00022679"/>
    </source>
</evidence>
<dbReference type="InterPro" id="IPR004358">
    <property type="entry name" value="Sig_transdc_His_kin-like_C"/>
</dbReference>
<dbReference type="SUPFAM" id="SSF52172">
    <property type="entry name" value="CheY-like"/>
    <property type="match status" value="1"/>
</dbReference>
<keyword evidence="5" id="KW-0418">Kinase</keyword>
<dbReference type="CDD" id="cd01007">
    <property type="entry name" value="PBP2_BvgS_HisK_like"/>
    <property type="match status" value="1"/>
</dbReference>
<dbReference type="SMART" id="SM00086">
    <property type="entry name" value="PAC"/>
    <property type="match status" value="1"/>
</dbReference>
<dbReference type="Pfam" id="PF09084">
    <property type="entry name" value="NMT1"/>
    <property type="match status" value="1"/>
</dbReference>
<dbReference type="Pfam" id="PF00072">
    <property type="entry name" value="Response_reg"/>
    <property type="match status" value="1"/>
</dbReference>
<sequence length="1451" mass="166200">MFIRVIFSLLILLLSAVLKAQELPLHKITLQLQWKHQFEFAGFYAAIAQGFYAQRGLQVELREYQTDMDIIEEVLSGRVQYATTNSSIVRSRLEGKPVKLLANYFKRMPMVILSSPEITKLDDLRGKRLMLSQKDLQSPLLKLVFERKDLKPGENIEIIPHSFNADPFINGEVDAISAFITNEPFYLEQHGIKFNVLELADYMRSIGDVYLFTSDTQTEQYPQQTKDFIEASNEGWRYALDHPQEIIELILSDYSQRKSREALVYEAEKTHDMIMPLPLPIGVAFEPLIDEVAAMIMRQDGIGDKNYLQRFLFDTEEKKQLERTPVIKLTTAERAWLDAHPKIVLGYTNQFQPDIIRNPDGTYSGTLIEHINLINQYLDNRLHLHIENTWAVVTDKAVKLEIDGLAASTPNSVWDQHFIYAEPYTFSYFYLYTHASEPNPPLTLGELEGKSVGYLSGVKKIEQLLRTLPDIQLKGFNSNEAMANALLNNQVAALVSSSNLEWWRTQHNNFSFKISGLIEESRFPVVMSIRKDWPLLKSIVDKALKIIPIAEFERIQQSWQGHHQETKQTGLSLTPEQRVWLKQHPSLRYCFNPLWKPYDFFENDQHQGVFADYLHLLTNKLGVEFIPVPTIVQGDAGKSWKKALDFTRQRHCDFISGAVKTTEREAYLDFTQPYFNITQVLIAKPDKPFAGGLEVFHDETIGVLAHSALKSFLQHDYPNLKLLSLNINEMVVRLEADEIYAFAVPLEHATQLLQERVHNLKIISKLDYSYPISIAVRNDWPILADIMNQAVASLSQLEHTQVQHKWTTHTLKETLDYTLLWQVLGTALLILVLMLYWNHKLRHEILERKKTEYSLYESEEKYRLLFELSEDPMWLIRDHQLVLANTAAVRILGYNSALELSNQHPAAHSPPYQHSGQASKQLADQMMQLAYRHGHHHFEWSLQKRNGSVFPVEVSLTRIPYEGENALFCIWRDITDRIKTQHALQKAKEEAEAANRAKSTFLANMSHELRTPLNAIMGFAQILAQSPRLGDSDKRQVNSVYRGGEYLLILINDILDLAKVEAGRIELFPTAINIQLFVQELVDMFRLRAKKKNINFKYHTDISLPNGIYADATRLRQILVNLLGNAVKFTEQGHVCLQISYDDDTLHIHVEDTGIGIAPEQHEEIFQPFSQTSENRYKAQGTGLGLSITRQIIELMGGTLSLESQLGQGSCFYVQVPAKAILKSFSSSQKKLPQETIIGYHHRKGEAPLRILVTDDIADNREVLCQILRPLNFDTQEADSGENCLQLIAAYRPHLVLMDLRMPGLDGLETTRRLHELPGFEKLPVIVISAGAYGKDEKNSRAAGCVDYLAKPIERTLLLQTLQKYLPLQWIYDKQQTTSTVSTDSGTIVELSAKWLEALEQAVIEANLKQVKSLLEEIKAEDSKLAAQLTDWLEAYEYQQLLDWIETHKQV</sequence>
<dbReference type="SMART" id="SM00387">
    <property type="entry name" value="HATPase_c"/>
    <property type="match status" value="1"/>
</dbReference>
<evidence type="ECO:0000256" key="3">
    <source>
        <dbReference type="ARBA" id="ARBA00022553"/>
    </source>
</evidence>
<feature type="domain" description="PAC" evidence="11">
    <location>
        <begin position="936"/>
        <end position="986"/>
    </location>
</feature>
<keyword evidence="6" id="KW-0902">Two-component regulatory system</keyword>
<dbReference type="Gene3D" id="3.40.190.10">
    <property type="entry name" value="Periplasmic binding protein-like II"/>
    <property type="match status" value="6"/>
</dbReference>
<dbReference type="InterPro" id="IPR035965">
    <property type="entry name" value="PAS-like_dom_sf"/>
</dbReference>
<evidence type="ECO:0000256" key="6">
    <source>
        <dbReference type="ARBA" id="ARBA00023012"/>
    </source>
</evidence>
<evidence type="ECO:0000256" key="1">
    <source>
        <dbReference type="ARBA" id="ARBA00000085"/>
    </source>
</evidence>
<dbReference type="NCBIfam" id="TIGR00229">
    <property type="entry name" value="sensory_box"/>
    <property type="match status" value="1"/>
</dbReference>
<dbReference type="CDD" id="cd00082">
    <property type="entry name" value="HisKA"/>
    <property type="match status" value="1"/>
</dbReference>
<dbReference type="SMART" id="SM00388">
    <property type="entry name" value="HisKA"/>
    <property type="match status" value="1"/>
</dbReference>
<dbReference type="GO" id="GO:0005886">
    <property type="term" value="C:plasma membrane"/>
    <property type="evidence" value="ECO:0007669"/>
    <property type="project" value="TreeGrafter"/>
</dbReference>
<dbReference type="InterPro" id="IPR001610">
    <property type="entry name" value="PAC"/>
</dbReference>
<dbReference type="SUPFAM" id="SSF53850">
    <property type="entry name" value="Periplasmic binding protein-like II"/>
    <property type="match status" value="3"/>
</dbReference>
<evidence type="ECO:0000259" key="11">
    <source>
        <dbReference type="PROSITE" id="PS50113"/>
    </source>
</evidence>
<evidence type="ECO:0000313" key="13">
    <source>
        <dbReference type="EMBL" id="SEH07493.1"/>
    </source>
</evidence>
<dbReference type="InterPro" id="IPR000700">
    <property type="entry name" value="PAS-assoc_C"/>
</dbReference>
<dbReference type="InterPro" id="IPR001638">
    <property type="entry name" value="Solute-binding_3/MltF_N"/>
</dbReference>
<evidence type="ECO:0000259" key="9">
    <source>
        <dbReference type="PROSITE" id="PS50109"/>
    </source>
</evidence>
<reference evidence="13 14" key="1">
    <citation type="submission" date="2016-10" db="EMBL/GenBank/DDBJ databases">
        <authorList>
            <person name="de Groot N.N."/>
        </authorList>
    </citation>
    <scope>NUCLEOTIDE SEQUENCE [LARGE SCALE GENOMIC DNA]</scope>
    <source>
        <strain evidence="13">MBHS1</strain>
    </source>
</reference>
<keyword evidence="8" id="KW-0175">Coiled coil</keyword>
<evidence type="ECO:0000256" key="2">
    <source>
        <dbReference type="ARBA" id="ARBA00012438"/>
    </source>
</evidence>
<dbReference type="PROSITE" id="PS50113">
    <property type="entry name" value="PAC"/>
    <property type="match status" value="1"/>
</dbReference>
<organism evidence="13 14">
    <name type="scientific">Candidatus Venteria ishoeyi</name>
    <dbReference type="NCBI Taxonomy" id="1899563"/>
    <lineage>
        <taxon>Bacteria</taxon>
        <taxon>Pseudomonadati</taxon>
        <taxon>Pseudomonadota</taxon>
        <taxon>Gammaproteobacteria</taxon>
        <taxon>Thiotrichales</taxon>
        <taxon>Thiotrichaceae</taxon>
        <taxon>Venteria</taxon>
    </lineage>
</organism>
<proteinExistence type="predicted"/>
<dbReference type="Gene3D" id="1.10.287.130">
    <property type="match status" value="1"/>
</dbReference>
<feature type="domain" description="Histidine kinase" evidence="9">
    <location>
        <begin position="1004"/>
        <end position="1220"/>
    </location>
</feature>
<feature type="domain" description="Response regulatory" evidence="10">
    <location>
        <begin position="1250"/>
        <end position="1366"/>
    </location>
</feature>
<dbReference type="CDD" id="cd16922">
    <property type="entry name" value="HATPase_EvgS-ArcB-TorS-like"/>
    <property type="match status" value="1"/>
</dbReference>
<dbReference type="InterPro" id="IPR003661">
    <property type="entry name" value="HisK_dim/P_dom"/>
</dbReference>
<dbReference type="PANTHER" id="PTHR43047">
    <property type="entry name" value="TWO-COMPONENT HISTIDINE PROTEIN KINASE"/>
    <property type="match status" value="1"/>
</dbReference>
<evidence type="ECO:0000256" key="5">
    <source>
        <dbReference type="ARBA" id="ARBA00022777"/>
    </source>
</evidence>
<protein>
    <recommendedName>
        <fullName evidence="2">histidine kinase</fullName>
        <ecNumber evidence="2">2.7.13.3</ecNumber>
    </recommendedName>
</protein>
<keyword evidence="4 13" id="KW-0808">Transferase</keyword>
<dbReference type="Pfam" id="PF02518">
    <property type="entry name" value="HATPase_c"/>
    <property type="match status" value="1"/>
</dbReference>
<dbReference type="CDD" id="cd00130">
    <property type="entry name" value="PAS"/>
    <property type="match status" value="1"/>
</dbReference>
<comment type="catalytic activity">
    <reaction evidence="1">
        <text>ATP + protein L-histidine = ADP + protein N-phospho-L-histidine.</text>
        <dbReference type="EC" id="2.7.13.3"/>
    </reaction>
</comment>
<dbReference type="InterPro" id="IPR001789">
    <property type="entry name" value="Sig_transdc_resp-reg_receiver"/>
</dbReference>
<dbReference type="EMBL" id="FMSV02000532">
    <property type="protein sequence ID" value="SEH07493.1"/>
    <property type="molecule type" value="Genomic_DNA"/>
</dbReference>
<dbReference type="RefSeq" id="WP_103919531.1">
    <property type="nucleotide sequence ID" value="NZ_FMSV02000367.1"/>
</dbReference>
<evidence type="ECO:0000313" key="14">
    <source>
        <dbReference type="Proteomes" id="UP000236724"/>
    </source>
</evidence>
<dbReference type="SMART" id="SM00448">
    <property type="entry name" value="REC"/>
    <property type="match status" value="1"/>
</dbReference>
<dbReference type="PRINTS" id="PR00344">
    <property type="entry name" value="BCTRLSENSOR"/>
</dbReference>
<keyword evidence="3 7" id="KW-0597">Phosphoprotein</keyword>
<dbReference type="GO" id="GO:0009927">
    <property type="term" value="F:histidine phosphotransfer kinase activity"/>
    <property type="evidence" value="ECO:0007669"/>
    <property type="project" value="TreeGrafter"/>
</dbReference>
<evidence type="ECO:0000259" key="10">
    <source>
        <dbReference type="PROSITE" id="PS50110"/>
    </source>
</evidence>
<dbReference type="Gene3D" id="3.30.450.20">
    <property type="entry name" value="PAS domain"/>
    <property type="match status" value="1"/>
</dbReference>
<feature type="modified residue" description="4-aspartylphosphate" evidence="7">
    <location>
        <position position="1299"/>
    </location>
</feature>
<dbReference type="SMART" id="SM00062">
    <property type="entry name" value="PBPb"/>
    <property type="match status" value="1"/>
</dbReference>
<dbReference type="GO" id="GO:0000155">
    <property type="term" value="F:phosphorelay sensor kinase activity"/>
    <property type="evidence" value="ECO:0007669"/>
    <property type="project" value="InterPro"/>
</dbReference>
<dbReference type="SUPFAM" id="SSF55785">
    <property type="entry name" value="PYP-like sensor domain (PAS domain)"/>
    <property type="match status" value="1"/>
</dbReference>
<dbReference type="InterPro" id="IPR036890">
    <property type="entry name" value="HATPase_C_sf"/>
</dbReference>
<dbReference type="Pfam" id="PF00497">
    <property type="entry name" value="SBP_bac_3"/>
    <property type="match status" value="1"/>
</dbReference>
<dbReference type="EC" id="2.7.13.3" evidence="2"/>
<dbReference type="InterPro" id="IPR005467">
    <property type="entry name" value="His_kinase_dom"/>
</dbReference>